<protein>
    <submittedName>
        <fullName evidence="3">Heavy-metal-associated domain-containing protein</fullName>
    </submittedName>
</protein>
<dbReference type="Pfam" id="PF00403">
    <property type="entry name" value="HMA"/>
    <property type="match status" value="1"/>
</dbReference>
<evidence type="ECO:0000259" key="2">
    <source>
        <dbReference type="PROSITE" id="PS50846"/>
    </source>
</evidence>
<keyword evidence="1" id="KW-0479">Metal-binding</keyword>
<sequence>MVVFSVPNMRCGGCARAVTAALRGVEPGAEVRVDLERREVSVAGGVDAEGLARALREAGFPGERLGA</sequence>
<dbReference type="PROSITE" id="PS01047">
    <property type="entry name" value="HMA_1"/>
    <property type="match status" value="1"/>
</dbReference>
<dbReference type="PROSITE" id="PS50846">
    <property type="entry name" value="HMA_2"/>
    <property type="match status" value="1"/>
</dbReference>
<evidence type="ECO:0000313" key="3">
    <source>
        <dbReference type="EMBL" id="MCO6416200.1"/>
    </source>
</evidence>
<keyword evidence="4" id="KW-1185">Reference proteome</keyword>
<comment type="caution">
    <text evidence="3">The sequence shown here is derived from an EMBL/GenBank/DDBJ whole genome shotgun (WGS) entry which is preliminary data.</text>
</comment>
<gene>
    <name evidence="3" type="ORF">JYK14_08465</name>
</gene>
<proteinExistence type="predicted"/>
<accession>A0ABT1D4J4</accession>
<dbReference type="RefSeq" id="WP_252952811.1">
    <property type="nucleotide sequence ID" value="NZ_JAFIRR010000050.1"/>
</dbReference>
<reference evidence="3 4" key="1">
    <citation type="submission" date="2021-12" db="EMBL/GenBank/DDBJ databases">
        <title>Siccirubricoccus leaddurans sp. nov., a high concentration Zn2+ tolerance bacterium.</title>
        <authorList>
            <person name="Cao Y."/>
        </authorList>
    </citation>
    <scope>NUCLEOTIDE SEQUENCE [LARGE SCALE GENOMIC DNA]</scope>
    <source>
        <strain evidence="3 4">KC 17139</strain>
    </source>
</reference>
<evidence type="ECO:0000256" key="1">
    <source>
        <dbReference type="ARBA" id="ARBA00022723"/>
    </source>
</evidence>
<dbReference type="SUPFAM" id="SSF55008">
    <property type="entry name" value="HMA, heavy metal-associated domain"/>
    <property type="match status" value="1"/>
</dbReference>
<feature type="domain" description="HMA" evidence="2">
    <location>
        <begin position="1"/>
        <end position="63"/>
    </location>
</feature>
<dbReference type="InterPro" id="IPR036163">
    <property type="entry name" value="HMA_dom_sf"/>
</dbReference>
<dbReference type="InterPro" id="IPR017969">
    <property type="entry name" value="Heavy-metal-associated_CS"/>
</dbReference>
<dbReference type="Proteomes" id="UP001523392">
    <property type="component" value="Unassembled WGS sequence"/>
</dbReference>
<name>A0ABT1D4J4_9PROT</name>
<dbReference type="CDD" id="cd00371">
    <property type="entry name" value="HMA"/>
    <property type="match status" value="1"/>
</dbReference>
<evidence type="ECO:0000313" key="4">
    <source>
        <dbReference type="Proteomes" id="UP001523392"/>
    </source>
</evidence>
<organism evidence="3 4">
    <name type="scientific">Siccirubricoccus soli</name>
    <dbReference type="NCBI Taxonomy" id="2899147"/>
    <lineage>
        <taxon>Bacteria</taxon>
        <taxon>Pseudomonadati</taxon>
        <taxon>Pseudomonadota</taxon>
        <taxon>Alphaproteobacteria</taxon>
        <taxon>Acetobacterales</taxon>
        <taxon>Roseomonadaceae</taxon>
        <taxon>Siccirubricoccus</taxon>
    </lineage>
</organism>
<dbReference type="InterPro" id="IPR006121">
    <property type="entry name" value="HMA_dom"/>
</dbReference>
<dbReference type="EMBL" id="JAFIRR010000050">
    <property type="protein sequence ID" value="MCO6416200.1"/>
    <property type="molecule type" value="Genomic_DNA"/>
</dbReference>
<dbReference type="Gene3D" id="3.30.70.100">
    <property type="match status" value="1"/>
</dbReference>